<proteinExistence type="predicted"/>
<reference evidence="2 4" key="2">
    <citation type="submission" date="2021-03" db="EMBL/GenBank/DDBJ databases">
        <title>Genome sequencing of Bifidobacterium imperatoris JCM 32708.</title>
        <authorList>
            <person name="Kim J."/>
        </authorList>
    </citation>
    <scope>NUCLEOTIDE SEQUENCE [LARGE SCALE GENOMIC DNA]</scope>
    <source>
        <strain evidence="2 4">JCM 32708</strain>
    </source>
</reference>
<dbReference type="AlphaFoldDB" id="A0A2N5IRE1"/>
<gene>
    <name evidence="2" type="ORF">BLI708_10260</name>
    <name evidence="1" type="ORF">Tam1G_1442</name>
</gene>
<dbReference type="EMBL" id="CP071591">
    <property type="protein sequence ID" value="QSY57577.1"/>
    <property type="molecule type" value="Genomic_DNA"/>
</dbReference>
<dbReference type="Proteomes" id="UP000234855">
    <property type="component" value="Unassembled WGS sequence"/>
</dbReference>
<accession>A0A2N5IRE1</accession>
<evidence type="ECO:0000313" key="4">
    <source>
        <dbReference type="Proteomes" id="UP000663067"/>
    </source>
</evidence>
<dbReference type="Proteomes" id="UP000663067">
    <property type="component" value="Chromosome"/>
</dbReference>
<sequence>MEEAKQRQRGELFSWCLVANVVDEHEVGQDHHIEHGTRIFSPGTKVYVSSWWDNSAKDDGGVLWVIGKARKQWRLVAAYIARDKLTNFRVKKVFDPKALRRMAQDEHQNRPRPAQFVRWWGKDEESRRRVEEKAAYYNQDIYSVRQRERQPSARPV</sequence>
<name>A0A2N5IRE1_9BIFI</name>
<dbReference type="RefSeq" id="WP_101626037.1">
    <property type="nucleotide sequence ID" value="NZ_CP071591.1"/>
</dbReference>
<evidence type="ECO:0000313" key="2">
    <source>
        <dbReference type="EMBL" id="QSY57577.1"/>
    </source>
</evidence>
<evidence type="ECO:0000313" key="3">
    <source>
        <dbReference type="Proteomes" id="UP000234855"/>
    </source>
</evidence>
<reference evidence="1 3" key="1">
    <citation type="submission" date="2017-07" db="EMBL/GenBank/DDBJ databases">
        <title>Bifidobacterium novel species.</title>
        <authorList>
            <person name="Lugli G.A."/>
            <person name="Milani C."/>
            <person name="Duranti S."/>
            <person name="Mangifesta M."/>
        </authorList>
    </citation>
    <scope>NUCLEOTIDE SEQUENCE [LARGE SCALE GENOMIC DNA]</scope>
    <source>
        <strain evidence="1 3">45</strain>
    </source>
</reference>
<protein>
    <submittedName>
        <fullName evidence="1">Uncharacterized protein</fullName>
    </submittedName>
</protein>
<dbReference type="EMBL" id="NMWV01000019">
    <property type="protein sequence ID" value="PLS24534.1"/>
    <property type="molecule type" value="Genomic_DNA"/>
</dbReference>
<organism evidence="1 3">
    <name type="scientific">Bifidobacterium imperatoris</name>
    <dbReference type="NCBI Taxonomy" id="2020965"/>
    <lineage>
        <taxon>Bacteria</taxon>
        <taxon>Bacillati</taxon>
        <taxon>Actinomycetota</taxon>
        <taxon>Actinomycetes</taxon>
        <taxon>Bifidobacteriales</taxon>
        <taxon>Bifidobacteriaceae</taxon>
        <taxon>Bifidobacterium</taxon>
    </lineage>
</organism>
<keyword evidence="4" id="KW-1185">Reference proteome</keyword>
<evidence type="ECO:0000313" key="1">
    <source>
        <dbReference type="EMBL" id="PLS24534.1"/>
    </source>
</evidence>